<evidence type="ECO:0000313" key="1">
    <source>
        <dbReference type="EMBL" id="JAE19456.1"/>
    </source>
</evidence>
<accession>A0A0A9GA81</accession>
<dbReference type="EMBL" id="GBRH01178440">
    <property type="protein sequence ID" value="JAE19456.1"/>
    <property type="molecule type" value="Transcribed_RNA"/>
</dbReference>
<name>A0A0A9GA81_ARUDO</name>
<reference evidence="1" key="2">
    <citation type="journal article" date="2015" name="Data Brief">
        <title>Shoot transcriptome of the giant reed, Arundo donax.</title>
        <authorList>
            <person name="Barrero R.A."/>
            <person name="Guerrero F.D."/>
            <person name="Moolhuijzen P."/>
            <person name="Goolsby J.A."/>
            <person name="Tidwell J."/>
            <person name="Bellgard S.E."/>
            <person name="Bellgard M.I."/>
        </authorList>
    </citation>
    <scope>NUCLEOTIDE SEQUENCE</scope>
    <source>
        <tissue evidence="1">Shoot tissue taken approximately 20 cm above the soil surface</tissue>
    </source>
</reference>
<sequence>MVVDRMKGERARSKVNYSPSVEALSVFRV</sequence>
<reference evidence="1" key="1">
    <citation type="submission" date="2014-09" db="EMBL/GenBank/DDBJ databases">
        <authorList>
            <person name="Magalhaes I.L.F."/>
            <person name="Oliveira U."/>
            <person name="Santos F.R."/>
            <person name="Vidigal T.H.D.A."/>
            <person name="Brescovit A.D."/>
            <person name="Santos A.J."/>
        </authorList>
    </citation>
    <scope>NUCLEOTIDE SEQUENCE</scope>
    <source>
        <tissue evidence="1">Shoot tissue taken approximately 20 cm above the soil surface</tissue>
    </source>
</reference>
<protein>
    <submittedName>
        <fullName evidence="1">Uncharacterized protein</fullName>
    </submittedName>
</protein>
<organism evidence="1">
    <name type="scientific">Arundo donax</name>
    <name type="common">Giant reed</name>
    <name type="synonym">Donax arundinaceus</name>
    <dbReference type="NCBI Taxonomy" id="35708"/>
    <lineage>
        <taxon>Eukaryota</taxon>
        <taxon>Viridiplantae</taxon>
        <taxon>Streptophyta</taxon>
        <taxon>Embryophyta</taxon>
        <taxon>Tracheophyta</taxon>
        <taxon>Spermatophyta</taxon>
        <taxon>Magnoliopsida</taxon>
        <taxon>Liliopsida</taxon>
        <taxon>Poales</taxon>
        <taxon>Poaceae</taxon>
        <taxon>PACMAD clade</taxon>
        <taxon>Arundinoideae</taxon>
        <taxon>Arundineae</taxon>
        <taxon>Arundo</taxon>
    </lineage>
</organism>
<dbReference type="AlphaFoldDB" id="A0A0A9GA81"/>
<proteinExistence type="predicted"/>